<dbReference type="InterPro" id="IPR003736">
    <property type="entry name" value="PAAI_dom"/>
</dbReference>
<dbReference type="PANTHER" id="PTHR42856:SF1">
    <property type="entry name" value="ACYL-COENZYME A THIOESTERASE PAAI"/>
    <property type="match status" value="1"/>
</dbReference>
<name>A0A1V9FXJ1_9BACT</name>
<evidence type="ECO:0000313" key="4">
    <source>
        <dbReference type="Proteomes" id="UP000192796"/>
    </source>
</evidence>
<dbReference type="SUPFAM" id="SSF54637">
    <property type="entry name" value="Thioesterase/thiol ester dehydrase-isomerase"/>
    <property type="match status" value="1"/>
</dbReference>
<dbReference type="InterPro" id="IPR006683">
    <property type="entry name" value="Thioestr_dom"/>
</dbReference>
<dbReference type="RefSeq" id="WP_081148076.1">
    <property type="nucleotide sequence ID" value="NZ_LVYD01000047.1"/>
</dbReference>
<evidence type="ECO:0000313" key="3">
    <source>
        <dbReference type="EMBL" id="OQP63065.1"/>
    </source>
</evidence>
<dbReference type="OrthoDB" id="32575at2"/>
<evidence type="ECO:0000256" key="1">
    <source>
        <dbReference type="ARBA" id="ARBA00022801"/>
    </source>
</evidence>
<dbReference type="InterPro" id="IPR029069">
    <property type="entry name" value="HotDog_dom_sf"/>
</dbReference>
<dbReference type="Pfam" id="PF03061">
    <property type="entry name" value="4HBT"/>
    <property type="match status" value="1"/>
</dbReference>
<dbReference type="NCBIfam" id="TIGR00369">
    <property type="entry name" value="unchar_dom_1"/>
    <property type="match status" value="1"/>
</dbReference>
<evidence type="ECO:0000259" key="2">
    <source>
        <dbReference type="Pfam" id="PF03061"/>
    </source>
</evidence>
<dbReference type="Gene3D" id="3.10.129.10">
    <property type="entry name" value="Hotdog Thioesterase"/>
    <property type="match status" value="1"/>
</dbReference>
<accession>A0A1V9FXJ1</accession>
<dbReference type="Proteomes" id="UP000192796">
    <property type="component" value="Unassembled WGS sequence"/>
</dbReference>
<protein>
    <submittedName>
        <fullName evidence="3">Thioesterase</fullName>
    </submittedName>
</protein>
<keyword evidence="4" id="KW-1185">Reference proteome</keyword>
<keyword evidence="1" id="KW-0378">Hydrolase</keyword>
<dbReference type="InterPro" id="IPR052723">
    <property type="entry name" value="Acyl-CoA_thioesterase_PaaI"/>
</dbReference>
<dbReference type="GO" id="GO:0016289">
    <property type="term" value="F:acyl-CoA hydrolase activity"/>
    <property type="evidence" value="ECO:0007669"/>
    <property type="project" value="TreeGrafter"/>
</dbReference>
<comment type="caution">
    <text evidence="3">The sequence shown here is derived from an EMBL/GenBank/DDBJ whole genome shotgun (WGS) entry which is preliminary data.</text>
</comment>
<dbReference type="EMBL" id="LVYD01000047">
    <property type="protein sequence ID" value="OQP63065.1"/>
    <property type="molecule type" value="Genomic_DNA"/>
</dbReference>
<sequence>MSASKTKATAIIDAMMHKDYFSQWLGIERLEETDGFCKLKMIIRPEMCNGFEIAHGGISYSFADSALAFASNSHGRQAVSVETSISHIKPLKAGDIIIATAEEKSRSNKIAIYEVRVEKENGELAALFKGTVFRKETEWNV</sequence>
<dbReference type="PANTHER" id="PTHR42856">
    <property type="entry name" value="ACYL-COENZYME A THIOESTERASE PAAI"/>
    <property type="match status" value="1"/>
</dbReference>
<reference evidence="3 4" key="1">
    <citation type="submission" date="2016-03" db="EMBL/GenBank/DDBJ databases">
        <title>Niastella vici sp. nov., isolated from farmland soil.</title>
        <authorList>
            <person name="Chen L."/>
            <person name="Wang D."/>
            <person name="Yang S."/>
            <person name="Wang G."/>
        </authorList>
    </citation>
    <scope>NUCLEOTIDE SEQUENCE [LARGE SCALE GENOMIC DNA]</scope>
    <source>
        <strain evidence="3 4">DJ57</strain>
    </source>
</reference>
<proteinExistence type="predicted"/>
<dbReference type="STRING" id="1703345.A3860_03580"/>
<dbReference type="AlphaFoldDB" id="A0A1V9FXJ1"/>
<feature type="domain" description="Thioesterase" evidence="2">
    <location>
        <begin position="53"/>
        <end position="125"/>
    </location>
</feature>
<gene>
    <name evidence="3" type="ORF">A3860_03580</name>
</gene>
<organism evidence="3 4">
    <name type="scientific">Niastella vici</name>
    <dbReference type="NCBI Taxonomy" id="1703345"/>
    <lineage>
        <taxon>Bacteria</taxon>
        <taxon>Pseudomonadati</taxon>
        <taxon>Bacteroidota</taxon>
        <taxon>Chitinophagia</taxon>
        <taxon>Chitinophagales</taxon>
        <taxon>Chitinophagaceae</taxon>
        <taxon>Niastella</taxon>
    </lineage>
</organism>
<dbReference type="CDD" id="cd03443">
    <property type="entry name" value="PaaI_thioesterase"/>
    <property type="match status" value="1"/>
</dbReference>